<feature type="transmembrane region" description="Helical" evidence="2">
    <location>
        <begin position="204"/>
        <end position="224"/>
    </location>
</feature>
<feature type="compositionally biased region" description="Polar residues" evidence="1">
    <location>
        <begin position="1"/>
        <end position="19"/>
    </location>
</feature>
<feature type="transmembrane region" description="Helical" evidence="2">
    <location>
        <begin position="102"/>
        <end position="127"/>
    </location>
</feature>
<reference evidence="3 4" key="1">
    <citation type="submission" date="2024-04" db="EMBL/GenBank/DDBJ databases">
        <title>Human intestinal bacterial collection.</title>
        <authorList>
            <person name="Pauvert C."/>
            <person name="Hitch T.C.A."/>
            <person name="Clavel T."/>
        </authorList>
    </citation>
    <scope>NUCLEOTIDE SEQUENCE [LARGE SCALE GENOMIC DNA]</scope>
    <source>
        <strain evidence="3 4">CLA-KB-H42</strain>
    </source>
</reference>
<feature type="transmembrane region" description="Helical" evidence="2">
    <location>
        <begin position="59"/>
        <end position="81"/>
    </location>
</feature>
<evidence type="ECO:0000256" key="1">
    <source>
        <dbReference type="SAM" id="MobiDB-lite"/>
    </source>
</evidence>
<feature type="region of interest" description="Disordered" evidence="1">
    <location>
        <begin position="1"/>
        <end position="21"/>
    </location>
</feature>
<keyword evidence="2" id="KW-1133">Transmembrane helix</keyword>
<keyword evidence="2" id="KW-0472">Membrane</keyword>
<feature type="transmembrane region" description="Helical" evidence="2">
    <location>
        <begin position="28"/>
        <end position="47"/>
    </location>
</feature>
<dbReference type="Proteomes" id="UP001487305">
    <property type="component" value="Unassembled WGS sequence"/>
</dbReference>
<dbReference type="RefSeq" id="WP_102375647.1">
    <property type="nucleotide sequence ID" value="NZ_DBFADM010000002.1"/>
</dbReference>
<dbReference type="PANTHER" id="PTHR37814">
    <property type="entry name" value="CONSERVED MEMBRANE PROTEIN"/>
    <property type="match status" value="1"/>
</dbReference>
<comment type="caution">
    <text evidence="3">The sequence shown here is derived from an EMBL/GenBank/DDBJ whole genome shotgun (WGS) entry which is preliminary data.</text>
</comment>
<evidence type="ECO:0000256" key="2">
    <source>
        <dbReference type="SAM" id="Phobius"/>
    </source>
</evidence>
<evidence type="ECO:0008006" key="5">
    <source>
        <dbReference type="Google" id="ProtNLM"/>
    </source>
</evidence>
<evidence type="ECO:0000313" key="4">
    <source>
        <dbReference type="Proteomes" id="UP001487305"/>
    </source>
</evidence>
<feature type="transmembrane region" description="Helical" evidence="2">
    <location>
        <begin position="164"/>
        <end position="184"/>
    </location>
</feature>
<dbReference type="EMBL" id="JBBNOP010000001">
    <property type="protein sequence ID" value="MEQ3361404.1"/>
    <property type="molecule type" value="Genomic_DNA"/>
</dbReference>
<organism evidence="3 4">
    <name type="scientific">Raoultibacter massiliensis</name>
    <dbReference type="NCBI Taxonomy" id="1852371"/>
    <lineage>
        <taxon>Bacteria</taxon>
        <taxon>Bacillati</taxon>
        <taxon>Actinomycetota</taxon>
        <taxon>Coriobacteriia</taxon>
        <taxon>Eggerthellales</taxon>
        <taxon>Eggerthellaceae</taxon>
        <taxon>Raoultibacter</taxon>
    </lineage>
</organism>
<name>A0ABV1J8K5_9ACTN</name>
<feature type="transmembrane region" description="Helical" evidence="2">
    <location>
        <begin position="286"/>
        <end position="313"/>
    </location>
</feature>
<feature type="transmembrane region" description="Helical" evidence="2">
    <location>
        <begin position="244"/>
        <end position="266"/>
    </location>
</feature>
<dbReference type="PANTHER" id="PTHR37814:SF1">
    <property type="entry name" value="MEMBRANE PROTEIN"/>
    <property type="match status" value="1"/>
</dbReference>
<feature type="transmembrane region" description="Helical" evidence="2">
    <location>
        <begin position="325"/>
        <end position="344"/>
    </location>
</feature>
<feature type="transmembrane region" description="Helical" evidence="2">
    <location>
        <begin position="350"/>
        <end position="368"/>
    </location>
</feature>
<sequence>MEDGTTTNIAQSESGSDQGTGKVKGKNVFKIAGAIIGFMIGAGFATGQETLQYYTSEGFWGLAGVLVAYGFVFWLFYCFMVTGSRTKMRHSREVFQYYCGKYLGWVYEILAISMLFLVTVTMVSSVGSIVSQYFGVNEIVGRLVMIALVLASVLLGLKKLLDVLGPLGPVIIAGLIIIAVVAIASNPGGLATAPEFIASADPPMLKASGFWLLSGILYGIMNIYPLASFGSAMGADATSKKEAIIAALVGAVALALGAICITLSQLANIDIVYNQEIPTLALAAHYMPAVAGVFSIILLLGIYTTVTPNLWAVSQAFGKDGSKRYIIATIVAGVLVFAISFLPYGELMNMIYPFAGYAAYLMIICMAVKHIRLFVAKRRAAKD</sequence>
<keyword evidence="4" id="KW-1185">Reference proteome</keyword>
<feature type="transmembrane region" description="Helical" evidence="2">
    <location>
        <begin position="139"/>
        <end position="157"/>
    </location>
</feature>
<dbReference type="InterPro" id="IPR038728">
    <property type="entry name" value="YkvI-like"/>
</dbReference>
<proteinExistence type="predicted"/>
<accession>A0ABV1J8K5</accession>
<evidence type="ECO:0000313" key="3">
    <source>
        <dbReference type="EMBL" id="MEQ3361404.1"/>
    </source>
</evidence>
<protein>
    <recommendedName>
        <fullName evidence="5">Membrane protein YkvI</fullName>
    </recommendedName>
</protein>
<keyword evidence="2" id="KW-0812">Transmembrane</keyword>
<gene>
    <name evidence="3" type="ORF">AAA083_00280</name>
</gene>